<organism evidence="2 3">
    <name type="scientific">Brassica campestris</name>
    <name type="common">Field mustard</name>
    <dbReference type="NCBI Taxonomy" id="3711"/>
    <lineage>
        <taxon>Eukaryota</taxon>
        <taxon>Viridiplantae</taxon>
        <taxon>Streptophyta</taxon>
        <taxon>Embryophyta</taxon>
        <taxon>Tracheophyta</taxon>
        <taxon>Spermatophyta</taxon>
        <taxon>Magnoliopsida</taxon>
        <taxon>eudicotyledons</taxon>
        <taxon>Gunneridae</taxon>
        <taxon>Pentapetalae</taxon>
        <taxon>rosids</taxon>
        <taxon>malvids</taxon>
        <taxon>Brassicales</taxon>
        <taxon>Brassicaceae</taxon>
        <taxon>Brassiceae</taxon>
        <taxon>Brassica</taxon>
    </lineage>
</organism>
<evidence type="ECO:0000313" key="3">
    <source>
        <dbReference type="Proteomes" id="UP000694005"/>
    </source>
</evidence>
<sequence length="574" mass="62473">RHTDVLCVLTDSHGQPRTSCVCWRTPTDTHGHTRTATYIMCVLTDSHGRPVCASGHPQTSCMSCVCWWTPTDVLCVLTRQPTGAKITRTVHGKGQRAESKDQRADMCIEGQPRTHGRPVCSDGHTHTHTDVLCVLTDTHGRPVCADGHTRTSSMDVLCVLTDTHGHTRTATDVLCVLTDTHGCPVCTEQTAHVGQNHPNSPREGPAASVLSPRTNMLICVLMDSHRRPVCADGHTRTATDVLCVLTDTHGHPVCADGHPQTSCVKGRHVCADGHPRTSCTSCVCWQKPTDVLCVLNRQPTRAKITQTVHGKGQRVESKDQRADMCTDGQPQTSCTHTDTHGHKQTATDVLCVLADTHRRPTHTYSHGRPVCAGGHQLTSCVLVCADGHPRTSYCPRGPKSSKQSTGRASVLSPRTNVLICVLMDSHGRPVYSHGRPVCADGHTRTHTYSHRRLVCADGHTRTQPTWAKITQTVHGKGQRVESKDQHADMSMDVLCVLTDTHGHTRTATDVLCVLTDTHGRPPRTSCVCWRTPTDVLSTDVLCVLADTHGRPVCTEQTAQVGQNHPNSPREGPAR</sequence>
<gene>
    <name evidence="2" type="ORF">BRAPAZ1V2_A09P37190.2</name>
</gene>
<feature type="compositionally biased region" description="Polar residues" evidence="1">
    <location>
        <begin position="555"/>
        <end position="566"/>
    </location>
</feature>
<proteinExistence type="predicted"/>
<feature type="non-terminal residue" evidence="2">
    <location>
        <position position="574"/>
    </location>
</feature>
<reference evidence="2 3" key="1">
    <citation type="submission" date="2021-07" db="EMBL/GenBank/DDBJ databases">
        <authorList>
            <consortium name="Genoscope - CEA"/>
            <person name="William W."/>
        </authorList>
    </citation>
    <scope>NUCLEOTIDE SEQUENCE [LARGE SCALE GENOMIC DNA]</scope>
</reference>
<dbReference type="Gramene" id="A09p37190.2_BraZ1">
    <property type="protein sequence ID" value="A09p37190.2_BraZ1.CDS"/>
    <property type="gene ID" value="A09g37190.2_BraZ1"/>
</dbReference>
<protein>
    <submittedName>
        <fullName evidence="2">Uncharacterized protein</fullName>
    </submittedName>
</protein>
<name>A0A8D9G0X2_BRACM</name>
<dbReference type="AlphaFoldDB" id="A0A8D9G0X2"/>
<dbReference type="Proteomes" id="UP000694005">
    <property type="component" value="Chromosome A09"/>
</dbReference>
<dbReference type="EMBL" id="LS974625">
    <property type="protein sequence ID" value="CAG7863252.1"/>
    <property type="molecule type" value="Genomic_DNA"/>
</dbReference>
<feature type="region of interest" description="Disordered" evidence="1">
    <location>
        <begin position="555"/>
        <end position="574"/>
    </location>
</feature>
<evidence type="ECO:0000313" key="2">
    <source>
        <dbReference type="EMBL" id="CAG7863252.1"/>
    </source>
</evidence>
<accession>A0A8D9G0X2</accession>
<evidence type="ECO:0000256" key="1">
    <source>
        <dbReference type="SAM" id="MobiDB-lite"/>
    </source>
</evidence>